<gene>
    <name evidence="1" type="ORF">PM001_LOCUS4783</name>
</gene>
<sequence length="52" mass="6143">MAEIQSQVAWGKRPKVNKLEEYMAPNRVAAAYFQVNVMTWWKFNPTLYHALD</sequence>
<protein>
    <submittedName>
        <fullName evidence="1">Uncharacterized protein</fullName>
    </submittedName>
</protein>
<evidence type="ECO:0000313" key="2">
    <source>
        <dbReference type="Proteomes" id="UP001162060"/>
    </source>
</evidence>
<dbReference type="EMBL" id="CAKLBY020000039">
    <property type="protein sequence ID" value="CAK7913552.1"/>
    <property type="molecule type" value="Genomic_DNA"/>
</dbReference>
<proteinExistence type="predicted"/>
<name>A0AAV1TEQ1_9STRA</name>
<accession>A0AAV1TEQ1</accession>
<reference evidence="1" key="1">
    <citation type="submission" date="2024-01" db="EMBL/GenBank/DDBJ databases">
        <authorList>
            <person name="Webb A."/>
        </authorList>
    </citation>
    <scope>NUCLEOTIDE SEQUENCE</scope>
    <source>
        <strain evidence="1">Pm1</strain>
    </source>
</reference>
<evidence type="ECO:0000313" key="1">
    <source>
        <dbReference type="EMBL" id="CAK7913552.1"/>
    </source>
</evidence>
<comment type="caution">
    <text evidence="1">The sequence shown here is derived from an EMBL/GenBank/DDBJ whole genome shotgun (WGS) entry which is preliminary data.</text>
</comment>
<dbReference type="Proteomes" id="UP001162060">
    <property type="component" value="Unassembled WGS sequence"/>
</dbReference>
<organism evidence="1 2">
    <name type="scientific">Peronospora matthiolae</name>
    <dbReference type="NCBI Taxonomy" id="2874970"/>
    <lineage>
        <taxon>Eukaryota</taxon>
        <taxon>Sar</taxon>
        <taxon>Stramenopiles</taxon>
        <taxon>Oomycota</taxon>
        <taxon>Peronosporomycetes</taxon>
        <taxon>Peronosporales</taxon>
        <taxon>Peronosporaceae</taxon>
        <taxon>Peronospora</taxon>
    </lineage>
</organism>
<dbReference type="AlphaFoldDB" id="A0AAV1TEQ1"/>